<keyword evidence="10" id="KW-1185">Reference proteome</keyword>
<evidence type="ECO:0000313" key="9">
    <source>
        <dbReference type="EMBL" id="EUA88057.1"/>
    </source>
</evidence>
<evidence type="ECO:0000256" key="8">
    <source>
        <dbReference type="SAM" id="Phobius"/>
    </source>
</evidence>
<feature type="region of interest" description="Disordered" evidence="7">
    <location>
        <begin position="154"/>
        <end position="179"/>
    </location>
</feature>
<keyword evidence="9" id="KW-0378">Hydrolase</keyword>
<dbReference type="SUPFAM" id="SSF81660">
    <property type="entry name" value="Metal cation-transporting ATPase, ATP-binding domain N"/>
    <property type="match status" value="1"/>
</dbReference>
<proteinExistence type="predicted"/>
<evidence type="ECO:0000256" key="7">
    <source>
        <dbReference type="SAM" id="MobiDB-lite"/>
    </source>
</evidence>
<dbReference type="EMBL" id="JAOL01000148">
    <property type="protein sequence ID" value="EUA88057.1"/>
    <property type="molecule type" value="Genomic_DNA"/>
</dbReference>
<evidence type="ECO:0000256" key="6">
    <source>
        <dbReference type="ARBA" id="ARBA00023136"/>
    </source>
</evidence>
<organism evidence="9 10">
    <name type="scientific">Mycobacterium ulcerans str. Harvey</name>
    <dbReference type="NCBI Taxonomy" id="1299332"/>
    <lineage>
        <taxon>Bacteria</taxon>
        <taxon>Bacillati</taxon>
        <taxon>Actinomycetota</taxon>
        <taxon>Actinomycetes</taxon>
        <taxon>Mycobacteriales</taxon>
        <taxon>Mycobacteriaceae</taxon>
        <taxon>Mycobacterium</taxon>
        <taxon>Mycobacterium ulcerans group</taxon>
    </lineage>
</organism>
<evidence type="ECO:0000256" key="1">
    <source>
        <dbReference type="ARBA" id="ARBA00004370"/>
    </source>
</evidence>
<dbReference type="InterPro" id="IPR023298">
    <property type="entry name" value="ATPase_P-typ_TM_dom_sf"/>
</dbReference>
<accession>A0ABN0QTG2</accession>
<dbReference type="PANTHER" id="PTHR43520">
    <property type="entry name" value="ATP7, ISOFORM B"/>
    <property type="match status" value="1"/>
</dbReference>
<comment type="subcellular location">
    <subcellularLocation>
        <location evidence="1">Membrane</location>
    </subcellularLocation>
</comment>
<dbReference type="Gene3D" id="3.40.1110.10">
    <property type="entry name" value="Calcium-transporting ATPase, cytoplasmic domain N"/>
    <property type="match status" value="1"/>
</dbReference>
<sequence length="179" mass="18117">MQRLADRVSGVFVPIVIAIAVTTLGVWLGAGYPVSVALTAAVAVLIIAFPCALGLATPTALLVGTGRAAALGVLIKGPEMLESTRRVDTIVLDKTGTVTTGKMTLLEVITVPDTDRATALRYAGGLEAASEHPIAAAIVKSARAELGTLPEPADFANTEGQGVRALSTGTPSSLDAPAC</sequence>
<feature type="transmembrane region" description="Helical" evidence="8">
    <location>
        <begin position="12"/>
        <end position="30"/>
    </location>
</feature>
<protein>
    <submittedName>
        <fullName evidence="9">HAD ATPase, P-type, IC family protein</fullName>
        <ecNumber evidence="9">3.6.3.-</ecNumber>
    </submittedName>
</protein>
<dbReference type="InterPro" id="IPR001757">
    <property type="entry name" value="P_typ_ATPase"/>
</dbReference>
<dbReference type="Gene3D" id="1.20.1110.10">
    <property type="entry name" value="Calcium-transporting ATPase, transmembrane domain"/>
    <property type="match status" value="1"/>
</dbReference>
<dbReference type="PANTHER" id="PTHR43520:SF8">
    <property type="entry name" value="P-TYPE CU(+) TRANSPORTER"/>
    <property type="match status" value="1"/>
</dbReference>
<evidence type="ECO:0000313" key="10">
    <source>
        <dbReference type="Proteomes" id="UP000020681"/>
    </source>
</evidence>
<evidence type="ECO:0000256" key="5">
    <source>
        <dbReference type="ARBA" id="ARBA00022989"/>
    </source>
</evidence>
<feature type="transmembrane region" description="Helical" evidence="8">
    <location>
        <begin position="36"/>
        <end position="57"/>
    </location>
</feature>
<dbReference type="NCBIfam" id="TIGR01494">
    <property type="entry name" value="ATPase_P-type"/>
    <property type="match status" value="1"/>
</dbReference>
<dbReference type="InterPro" id="IPR023299">
    <property type="entry name" value="ATPase_P-typ_cyto_dom_N"/>
</dbReference>
<reference evidence="9 10" key="1">
    <citation type="submission" date="2014-01" db="EMBL/GenBank/DDBJ databases">
        <authorList>
            <person name="Dobos K."/>
            <person name="Lenaerts A."/>
            <person name="Ordway D."/>
            <person name="DeGroote M.A."/>
            <person name="Parker T."/>
            <person name="Sizemore C."/>
            <person name="Tallon L.J."/>
            <person name="Sadzewicz L.K."/>
            <person name="Sengamalay N."/>
            <person name="Fraser C.M."/>
            <person name="Hine E."/>
            <person name="Shefchek K.A."/>
            <person name="Das S.P."/>
            <person name="Tettelin H."/>
        </authorList>
    </citation>
    <scope>NUCLEOTIDE SEQUENCE [LARGE SCALE GENOMIC DNA]</scope>
    <source>
        <strain evidence="9 10">Harvey</strain>
    </source>
</reference>
<keyword evidence="5 8" id="KW-1133">Transmembrane helix</keyword>
<evidence type="ECO:0000256" key="2">
    <source>
        <dbReference type="ARBA" id="ARBA00022475"/>
    </source>
</evidence>
<dbReference type="EC" id="3.6.3.-" evidence="9"/>
<evidence type="ECO:0000256" key="3">
    <source>
        <dbReference type="ARBA" id="ARBA00022692"/>
    </source>
</evidence>
<name>A0ABN0QTG2_MYCUL</name>
<dbReference type="InterPro" id="IPR018303">
    <property type="entry name" value="ATPase_P-typ_P_site"/>
</dbReference>
<gene>
    <name evidence="9" type="ORF">I551_5447</name>
</gene>
<dbReference type="PROSITE" id="PS00154">
    <property type="entry name" value="ATPASE_E1_E2"/>
    <property type="match status" value="1"/>
</dbReference>
<keyword evidence="2" id="KW-1003">Cell membrane</keyword>
<keyword evidence="3 8" id="KW-0812">Transmembrane</keyword>
<dbReference type="GO" id="GO:0016787">
    <property type="term" value="F:hydrolase activity"/>
    <property type="evidence" value="ECO:0007669"/>
    <property type="project" value="UniProtKB-KW"/>
</dbReference>
<comment type="caution">
    <text evidence="9">The sequence shown here is derived from an EMBL/GenBank/DDBJ whole genome shotgun (WGS) entry which is preliminary data.</text>
</comment>
<dbReference type="Proteomes" id="UP000020681">
    <property type="component" value="Unassembled WGS sequence"/>
</dbReference>
<dbReference type="Pfam" id="PF00702">
    <property type="entry name" value="Hydrolase"/>
    <property type="match status" value="1"/>
</dbReference>
<evidence type="ECO:0000256" key="4">
    <source>
        <dbReference type="ARBA" id="ARBA00022967"/>
    </source>
</evidence>
<keyword evidence="4" id="KW-1278">Translocase</keyword>
<dbReference type="SUPFAM" id="SSF81665">
    <property type="entry name" value="Calcium ATPase, transmembrane domain M"/>
    <property type="match status" value="1"/>
</dbReference>
<keyword evidence="6 8" id="KW-0472">Membrane</keyword>